<proteinExistence type="predicted"/>
<dbReference type="EMBL" id="JAUSRB010000002">
    <property type="protein sequence ID" value="MDP9866556.1"/>
    <property type="molecule type" value="Genomic_DNA"/>
</dbReference>
<reference evidence="1 2" key="1">
    <citation type="submission" date="2023-07" db="EMBL/GenBank/DDBJ databases">
        <title>Sequencing the genomes of 1000 actinobacteria strains.</title>
        <authorList>
            <person name="Klenk H.-P."/>
        </authorList>
    </citation>
    <scope>NUCLEOTIDE SEQUENCE [LARGE SCALE GENOMIC DNA]</scope>
    <source>
        <strain evidence="1 2">DSM 44109</strain>
    </source>
</reference>
<keyword evidence="2" id="KW-1185">Reference proteome</keyword>
<gene>
    <name evidence="1" type="ORF">J2S55_005822</name>
</gene>
<dbReference type="Proteomes" id="UP001230426">
    <property type="component" value="Unassembled WGS sequence"/>
</dbReference>
<comment type="caution">
    <text evidence="1">The sequence shown here is derived from an EMBL/GenBank/DDBJ whole genome shotgun (WGS) entry which is preliminary data.</text>
</comment>
<protein>
    <submittedName>
        <fullName evidence="1">Transposase</fullName>
    </submittedName>
</protein>
<accession>A0ABT9RCG3</accession>
<sequence length="38" mass="4386">MEGGINRLERHRAVATRYDKLAVRYEATVLVAAINEWL</sequence>
<evidence type="ECO:0000313" key="2">
    <source>
        <dbReference type="Proteomes" id="UP001230426"/>
    </source>
</evidence>
<organism evidence="1 2">
    <name type="scientific">Streptosporangium brasiliense</name>
    <dbReference type="NCBI Taxonomy" id="47480"/>
    <lineage>
        <taxon>Bacteria</taxon>
        <taxon>Bacillati</taxon>
        <taxon>Actinomycetota</taxon>
        <taxon>Actinomycetes</taxon>
        <taxon>Streptosporangiales</taxon>
        <taxon>Streptosporangiaceae</taxon>
        <taxon>Streptosporangium</taxon>
    </lineage>
</organism>
<name>A0ABT9RCG3_9ACTN</name>
<evidence type="ECO:0000313" key="1">
    <source>
        <dbReference type="EMBL" id="MDP9866556.1"/>
    </source>
</evidence>